<dbReference type="Pfam" id="PF18029">
    <property type="entry name" value="Glyoxalase_6"/>
    <property type="match status" value="1"/>
</dbReference>
<proteinExistence type="predicted"/>
<dbReference type="EMBL" id="JARRAG010000002">
    <property type="protein sequence ID" value="MDG3004450.1"/>
    <property type="molecule type" value="Genomic_DNA"/>
</dbReference>
<dbReference type="SUPFAM" id="SSF54593">
    <property type="entry name" value="Glyoxalase/Bleomycin resistance protein/Dihydroxybiphenyl dioxygenase"/>
    <property type="match status" value="1"/>
</dbReference>
<dbReference type="InterPro" id="IPR037523">
    <property type="entry name" value="VOC_core"/>
</dbReference>
<evidence type="ECO:0000313" key="2">
    <source>
        <dbReference type="EMBL" id="MDG3004450.1"/>
    </source>
</evidence>
<reference evidence="2 3" key="1">
    <citation type="submission" date="2023-03" db="EMBL/GenBank/DDBJ databases">
        <title>Paludisphaera mucosa sp. nov. a novel planctomycete from northern fen.</title>
        <authorList>
            <person name="Ivanova A."/>
        </authorList>
    </citation>
    <scope>NUCLEOTIDE SEQUENCE [LARGE SCALE GENOMIC DNA]</scope>
    <source>
        <strain evidence="2 3">Pla2</strain>
    </source>
</reference>
<dbReference type="Gene3D" id="3.10.180.10">
    <property type="entry name" value="2,3-Dihydroxybiphenyl 1,2-Dioxygenase, domain 1"/>
    <property type="match status" value="1"/>
</dbReference>
<sequence>MAIERAEAYTAIGSEDFERSIAFYSGLFGREPDERLGDVYGAFRMPGLHLGIFRPRRGGGGDFRNPTDRRGGLSLVLAVPSVERAAAEVGRLGGSASPAFETSHGREAYAYDPDGNRLILVERGGPTDPPA</sequence>
<evidence type="ECO:0000313" key="3">
    <source>
        <dbReference type="Proteomes" id="UP001216907"/>
    </source>
</evidence>
<evidence type="ECO:0000259" key="1">
    <source>
        <dbReference type="PROSITE" id="PS51819"/>
    </source>
</evidence>
<comment type="caution">
    <text evidence="2">The sequence shown here is derived from an EMBL/GenBank/DDBJ whole genome shotgun (WGS) entry which is preliminary data.</text>
</comment>
<dbReference type="Proteomes" id="UP001216907">
    <property type="component" value="Unassembled WGS sequence"/>
</dbReference>
<dbReference type="RefSeq" id="WP_277860808.1">
    <property type="nucleotide sequence ID" value="NZ_JARRAG010000002.1"/>
</dbReference>
<dbReference type="PROSITE" id="PS51819">
    <property type="entry name" value="VOC"/>
    <property type="match status" value="1"/>
</dbReference>
<gene>
    <name evidence="2" type="ORF">PZE19_11750</name>
</gene>
<keyword evidence="3" id="KW-1185">Reference proteome</keyword>
<protein>
    <submittedName>
        <fullName evidence="2">VOC family protein</fullName>
    </submittedName>
</protein>
<name>A0ABT6FAP6_9BACT</name>
<dbReference type="InterPro" id="IPR041581">
    <property type="entry name" value="Glyoxalase_6"/>
</dbReference>
<dbReference type="InterPro" id="IPR029068">
    <property type="entry name" value="Glyas_Bleomycin-R_OHBP_Dase"/>
</dbReference>
<accession>A0ABT6FAP6</accession>
<feature type="domain" description="VOC" evidence="1">
    <location>
        <begin position="6"/>
        <end position="123"/>
    </location>
</feature>
<organism evidence="2 3">
    <name type="scientific">Paludisphaera mucosa</name>
    <dbReference type="NCBI Taxonomy" id="3030827"/>
    <lineage>
        <taxon>Bacteria</taxon>
        <taxon>Pseudomonadati</taxon>
        <taxon>Planctomycetota</taxon>
        <taxon>Planctomycetia</taxon>
        <taxon>Isosphaerales</taxon>
        <taxon>Isosphaeraceae</taxon>
        <taxon>Paludisphaera</taxon>
    </lineage>
</organism>